<comment type="cofactor">
    <cofactor evidence="1">
        <name>Mg(2+)</name>
        <dbReference type="ChEBI" id="CHEBI:18420"/>
    </cofactor>
</comment>
<dbReference type="SUPFAM" id="SSF88723">
    <property type="entry name" value="PIN domain-like"/>
    <property type="match status" value="1"/>
</dbReference>
<evidence type="ECO:0000259" key="8">
    <source>
        <dbReference type="Pfam" id="PF01850"/>
    </source>
</evidence>
<protein>
    <recommendedName>
        <fullName evidence="8">PIN domain-containing protein</fullName>
    </recommendedName>
</protein>
<dbReference type="Proteomes" id="UP001296873">
    <property type="component" value="Unassembled WGS sequence"/>
</dbReference>
<evidence type="ECO:0000313" key="9">
    <source>
        <dbReference type="EMBL" id="MBK1670606.1"/>
    </source>
</evidence>
<organism evidence="9 10">
    <name type="scientific">Rhodovibrio sodomensis</name>
    <dbReference type="NCBI Taxonomy" id="1088"/>
    <lineage>
        <taxon>Bacteria</taxon>
        <taxon>Pseudomonadati</taxon>
        <taxon>Pseudomonadota</taxon>
        <taxon>Alphaproteobacteria</taxon>
        <taxon>Rhodospirillales</taxon>
        <taxon>Rhodovibrionaceae</taxon>
        <taxon>Rhodovibrio</taxon>
    </lineage>
</organism>
<proteinExistence type="inferred from homology"/>
<comment type="caution">
    <text evidence="9">The sequence shown here is derived from an EMBL/GenBank/DDBJ whole genome shotgun (WGS) entry which is preliminary data.</text>
</comment>
<evidence type="ECO:0000256" key="1">
    <source>
        <dbReference type="ARBA" id="ARBA00001946"/>
    </source>
</evidence>
<keyword evidence="3" id="KW-0540">Nuclease</keyword>
<evidence type="ECO:0000256" key="5">
    <source>
        <dbReference type="ARBA" id="ARBA00022801"/>
    </source>
</evidence>
<keyword evidence="2" id="KW-1277">Toxin-antitoxin system</keyword>
<keyword evidence="10" id="KW-1185">Reference proteome</keyword>
<evidence type="ECO:0000256" key="4">
    <source>
        <dbReference type="ARBA" id="ARBA00022723"/>
    </source>
</evidence>
<gene>
    <name evidence="9" type="ORF">CKO28_21530</name>
</gene>
<accession>A0ABS1DJC8</accession>
<keyword evidence="4" id="KW-0479">Metal-binding</keyword>
<keyword evidence="5" id="KW-0378">Hydrolase</keyword>
<reference evidence="9 10" key="1">
    <citation type="journal article" date="2020" name="Microorganisms">
        <title>Osmotic Adaptation and Compatible Solute Biosynthesis of Phototrophic Bacteria as Revealed from Genome Analyses.</title>
        <authorList>
            <person name="Imhoff J.F."/>
            <person name="Rahn T."/>
            <person name="Kunzel S."/>
            <person name="Keller A."/>
            <person name="Neulinger S.C."/>
        </authorList>
    </citation>
    <scope>NUCLEOTIDE SEQUENCE [LARGE SCALE GENOMIC DNA]</scope>
    <source>
        <strain evidence="9 10">DSM 9895</strain>
    </source>
</reference>
<sequence length="141" mass="15693">MFVLDTNVLSEVMRDVPAPEVMRWMGRHPDQGLFTTTICEAEILFGLQTMADGRRRRSLLDVASTVFSVDFRDRVLPFDRWAAKAYAEVRSDVRRLGLGESGKEADFQVAAIAKSRGATVVTRNVNDFDGGGVDVVNPWEA</sequence>
<dbReference type="RefSeq" id="WP_200343042.1">
    <property type="nucleotide sequence ID" value="NZ_NRRL01000103.1"/>
</dbReference>
<evidence type="ECO:0000256" key="7">
    <source>
        <dbReference type="ARBA" id="ARBA00038093"/>
    </source>
</evidence>
<dbReference type="InterPro" id="IPR050556">
    <property type="entry name" value="Type_II_TA_system_RNase"/>
</dbReference>
<comment type="similarity">
    <text evidence="7">Belongs to the PINc/VapC protein family.</text>
</comment>
<feature type="domain" description="PIN" evidence="8">
    <location>
        <begin position="3"/>
        <end position="124"/>
    </location>
</feature>
<dbReference type="CDD" id="cd18731">
    <property type="entry name" value="PIN_NgFitB-like"/>
    <property type="match status" value="1"/>
</dbReference>
<dbReference type="InterPro" id="IPR029060">
    <property type="entry name" value="PIN-like_dom_sf"/>
</dbReference>
<evidence type="ECO:0000256" key="3">
    <source>
        <dbReference type="ARBA" id="ARBA00022722"/>
    </source>
</evidence>
<dbReference type="EMBL" id="NRRL01000103">
    <property type="protein sequence ID" value="MBK1670606.1"/>
    <property type="molecule type" value="Genomic_DNA"/>
</dbReference>
<name>A0ABS1DJC8_9PROT</name>
<dbReference type="InterPro" id="IPR002716">
    <property type="entry name" value="PIN_dom"/>
</dbReference>
<dbReference type="Pfam" id="PF01850">
    <property type="entry name" value="PIN"/>
    <property type="match status" value="1"/>
</dbReference>
<keyword evidence="6" id="KW-0460">Magnesium</keyword>
<evidence type="ECO:0000313" key="10">
    <source>
        <dbReference type="Proteomes" id="UP001296873"/>
    </source>
</evidence>
<evidence type="ECO:0000256" key="6">
    <source>
        <dbReference type="ARBA" id="ARBA00022842"/>
    </source>
</evidence>
<dbReference type="PANTHER" id="PTHR33653">
    <property type="entry name" value="RIBONUCLEASE VAPC2"/>
    <property type="match status" value="1"/>
</dbReference>
<dbReference type="Gene3D" id="3.40.50.1010">
    <property type="entry name" value="5'-nuclease"/>
    <property type="match status" value="1"/>
</dbReference>
<evidence type="ECO:0000256" key="2">
    <source>
        <dbReference type="ARBA" id="ARBA00022649"/>
    </source>
</evidence>
<dbReference type="PANTHER" id="PTHR33653:SF1">
    <property type="entry name" value="RIBONUCLEASE VAPC2"/>
    <property type="match status" value="1"/>
</dbReference>